<feature type="compositionally biased region" description="Basic and acidic residues" evidence="1">
    <location>
        <begin position="17"/>
        <end position="60"/>
    </location>
</feature>
<dbReference type="EMBL" id="JABFOF010000002">
    <property type="protein sequence ID" value="KAG2405386.1"/>
    <property type="molecule type" value="Genomic_DNA"/>
</dbReference>
<accession>A0A8T0L068</accession>
<dbReference type="Proteomes" id="UP000743370">
    <property type="component" value="Unassembled WGS sequence"/>
</dbReference>
<protein>
    <submittedName>
        <fullName evidence="2">Uncharacterized protein</fullName>
    </submittedName>
</protein>
<name>A0A8T0L068_PHAAN</name>
<evidence type="ECO:0000313" key="3">
    <source>
        <dbReference type="Proteomes" id="UP000743370"/>
    </source>
</evidence>
<feature type="compositionally biased region" description="Basic and acidic residues" evidence="1">
    <location>
        <begin position="94"/>
        <end position="110"/>
    </location>
</feature>
<reference evidence="2 3" key="1">
    <citation type="submission" date="2020-05" db="EMBL/GenBank/DDBJ databases">
        <title>Vigna angularis (adzuki bean) Var. LongXiaoDou No. 4 denovo assembly.</title>
        <authorList>
            <person name="Xiang H."/>
        </authorList>
    </citation>
    <scope>NUCLEOTIDE SEQUENCE [LARGE SCALE GENOMIC DNA]</scope>
    <source>
        <tissue evidence="2">Leaf</tissue>
    </source>
</reference>
<organism evidence="2 3">
    <name type="scientific">Phaseolus angularis</name>
    <name type="common">Azuki bean</name>
    <name type="synonym">Vigna angularis</name>
    <dbReference type="NCBI Taxonomy" id="3914"/>
    <lineage>
        <taxon>Eukaryota</taxon>
        <taxon>Viridiplantae</taxon>
        <taxon>Streptophyta</taxon>
        <taxon>Embryophyta</taxon>
        <taxon>Tracheophyta</taxon>
        <taxon>Spermatophyta</taxon>
        <taxon>Magnoliopsida</taxon>
        <taxon>eudicotyledons</taxon>
        <taxon>Gunneridae</taxon>
        <taxon>Pentapetalae</taxon>
        <taxon>rosids</taxon>
        <taxon>fabids</taxon>
        <taxon>Fabales</taxon>
        <taxon>Fabaceae</taxon>
        <taxon>Papilionoideae</taxon>
        <taxon>50 kb inversion clade</taxon>
        <taxon>NPAAA clade</taxon>
        <taxon>indigoferoid/millettioid clade</taxon>
        <taxon>Phaseoleae</taxon>
        <taxon>Vigna</taxon>
    </lineage>
</organism>
<feature type="compositionally biased region" description="Basic residues" evidence="1">
    <location>
        <begin position="61"/>
        <end position="71"/>
    </location>
</feature>
<dbReference type="AlphaFoldDB" id="A0A8T0L068"/>
<evidence type="ECO:0000256" key="1">
    <source>
        <dbReference type="SAM" id="MobiDB-lite"/>
    </source>
</evidence>
<comment type="caution">
    <text evidence="2">The sequence shown here is derived from an EMBL/GenBank/DDBJ whole genome shotgun (WGS) entry which is preliminary data.</text>
</comment>
<gene>
    <name evidence="2" type="ORF">HKW66_Vig0046410</name>
</gene>
<feature type="region of interest" description="Disordered" evidence="1">
    <location>
        <begin position="1"/>
        <end position="71"/>
    </location>
</feature>
<feature type="region of interest" description="Disordered" evidence="1">
    <location>
        <begin position="93"/>
        <end position="170"/>
    </location>
</feature>
<proteinExistence type="predicted"/>
<sequence length="170" mass="18776">MSGIIHKIGETLHVGGHKKEEEHKGEHHGEHSEYKGEHHGEHKDDHHGVCDHSRRDDRAKSLRGRRRMRKNGLRQLQMQVCESVVRDSVFMRCRRSDTFSDERRREEKKNPKNPQTGTGVDNAGVPCGDLRDGAVVVGNSPPKGNNSTPDGPAATSFTGVEGLGAGWTGC</sequence>
<evidence type="ECO:0000313" key="2">
    <source>
        <dbReference type="EMBL" id="KAG2405386.1"/>
    </source>
</evidence>
<feature type="compositionally biased region" description="Gly residues" evidence="1">
    <location>
        <begin position="161"/>
        <end position="170"/>
    </location>
</feature>